<reference evidence="3 4" key="1">
    <citation type="submission" date="2019-10" db="EMBL/GenBank/DDBJ databases">
        <title>Genome sequence of Phaeocystidibacter marisrubri JCM30614 (type strain).</title>
        <authorList>
            <person name="Bowman J.P."/>
        </authorList>
    </citation>
    <scope>NUCLEOTIDE SEQUENCE [LARGE SCALE GENOMIC DNA]</scope>
    <source>
        <strain evidence="3 4">JCM 30614</strain>
    </source>
</reference>
<sequence length="274" mass="30931">MDHRLLVPVDFSQISVNAVNYALGLAPAFNCGVVLLHVVDDEEYKQKGEREMEKFLAQFETDISIKTFVIPGNLFEDIAKAAELLEVYMVVMGTSGLKGLQYLFGSHALRIVTSASAPFLITQEQPPRPKIETIVVPVDLASEDKHILSLALQSARLFDAKIHLFVAHHTDEFSRNNTYRNEKFAHRYLDDHNIHYTTIHAEGKNSFDKEILEYADLVSADMIAVVNHKETGFLNVFGKNFDQNLITNDNGIPVLVMNANEHKKITDIFDVFQV</sequence>
<dbReference type="PANTHER" id="PTHR46268">
    <property type="entry name" value="STRESS RESPONSE PROTEIN NHAX"/>
    <property type="match status" value="1"/>
</dbReference>
<dbReference type="CDD" id="cd00293">
    <property type="entry name" value="USP-like"/>
    <property type="match status" value="2"/>
</dbReference>
<organism evidence="3 4">
    <name type="scientific">Phaeocystidibacter marisrubri</name>
    <dbReference type="NCBI Taxonomy" id="1577780"/>
    <lineage>
        <taxon>Bacteria</taxon>
        <taxon>Pseudomonadati</taxon>
        <taxon>Bacteroidota</taxon>
        <taxon>Flavobacteriia</taxon>
        <taxon>Flavobacteriales</taxon>
        <taxon>Phaeocystidibacteraceae</taxon>
        <taxon>Phaeocystidibacter</taxon>
    </lineage>
</organism>
<evidence type="ECO:0000313" key="4">
    <source>
        <dbReference type="Proteomes" id="UP000484164"/>
    </source>
</evidence>
<name>A0A6L3ZJD1_9FLAO</name>
<evidence type="ECO:0000256" key="1">
    <source>
        <dbReference type="ARBA" id="ARBA00008791"/>
    </source>
</evidence>
<dbReference type="InterPro" id="IPR006016">
    <property type="entry name" value="UspA"/>
</dbReference>
<dbReference type="Pfam" id="PF00582">
    <property type="entry name" value="Usp"/>
    <property type="match status" value="1"/>
</dbReference>
<comment type="caution">
    <text evidence="3">The sequence shown here is derived from an EMBL/GenBank/DDBJ whole genome shotgun (WGS) entry which is preliminary data.</text>
</comment>
<evidence type="ECO:0000259" key="2">
    <source>
        <dbReference type="Pfam" id="PF00582"/>
    </source>
</evidence>
<accession>A0A6L3ZJD1</accession>
<gene>
    <name evidence="3" type="ORF">F8C82_06485</name>
</gene>
<proteinExistence type="inferred from homology"/>
<dbReference type="Proteomes" id="UP000484164">
    <property type="component" value="Unassembled WGS sequence"/>
</dbReference>
<protein>
    <submittedName>
        <fullName evidence="3">Universal stress protein</fullName>
    </submittedName>
</protein>
<dbReference type="InterPro" id="IPR006015">
    <property type="entry name" value="Universal_stress_UspA"/>
</dbReference>
<dbReference type="SUPFAM" id="SSF52402">
    <property type="entry name" value="Adenine nucleotide alpha hydrolases-like"/>
    <property type="match status" value="2"/>
</dbReference>
<dbReference type="RefSeq" id="WP_151692732.1">
    <property type="nucleotide sequence ID" value="NZ_BMGX01000002.1"/>
</dbReference>
<feature type="domain" description="UspA" evidence="2">
    <location>
        <begin position="3"/>
        <end position="122"/>
    </location>
</feature>
<dbReference type="PANTHER" id="PTHR46268:SF22">
    <property type="entry name" value="SENSOR PROTEIN KDPD-RELATED"/>
    <property type="match status" value="1"/>
</dbReference>
<dbReference type="EMBL" id="WBVQ01000001">
    <property type="protein sequence ID" value="KAB2818044.1"/>
    <property type="molecule type" value="Genomic_DNA"/>
</dbReference>
<keyword evidence="4" id="KW-1185">Reference proteome</keyword>
<dbReference type="PRINTS" id="PR01438">
    <property type="entry name" value="UNVRSLSTRESS"/>
</dbReference>
<comment type="similarity">
    <text evidence="1">Belongs to the universal stress protein A family.</text>
</comment>
<dbReference type="Gene3D" id="3.40.50.12370">
    <property type="match status" value="1"/>
</dbReference>
<dbReference type="AlphaFoldDB" id="A0A6L3ZJD1"/>
<evidence type="ECO:0000313" key="3">
    <source>
        <dbReference type="EMBL" id="KAB2818044.1"/>
    </source>
</evidence>
<dbReference type="OrthoDB" id="9788959at2"/>